<dbReference type="PROSITE" id="PS50048">
    <property type="entry name" value="ZN2_CY6_FUNGAL_2"/>
    <property type="match status" value="1"/>
</dbReference>
<dbReference type="InterPro" id="IPR051615">
    <property type="entry name" value="Transcr_Regulatory_Elem"/>
</dbReference>
<reference evidence="10 11" key="1">
    <citation type="submission" date="2019-07" db="EMBL/GenBank/DDBJ databases">
        <title>Finished genome of Venturia effusa.</title>
        <authorList>
            <person name="Young C.A."/>
            <person name="Cox M.P."/>
            <person name="Ganley A.R.D."/>
            <person name="David W.J."/>
        </authorList>
    </citation>
    <scope>NUCLEOTIDE SEQUENCE [LARGE SCALE GENOMIC DNA]</scope>
    <source>
        <strain evidence="11">albino</strain>
    </source>
</reference>
<feature type="compositionally biased region" description="Polar residues" evidence="8">
    <location>
        <begin position="175"/>
        <end position="201"/>
    </location>
</feature>
<dbReference type="Pfam" id="PF00172">
    <property type="entry name" value="Zn_clus"/>
    <property type="match status" value="1"/>
</dbReference>
<accession>A0A517KWL9</accession>
<evidence type="ECO:0000256" key="5">
    <source>
        <dbReference type="ARBA" id="ARBA00023125"/>
    </source>
</evidence>
<evidence type="ECO:0000256" key="7">
    <source>
        <dbReference type="ARBA" id="ARBA00023242"/>
    </source>
</evidence>
<dbReference type="CDD" id="cd12148">
    <property type="entry name" value="fungal_TF_MHR"/>
    <property type="match status" value="1"/>
</dbReference>
<feature type="compositionally biased region" description="Polar residues" evidence="8">
    <location>
        <begin position="806"/>
        <end position="820"/>
    </location>
</feature>
<dbReference type="InterPro" id="IPR036864">
    <property type="entry name" value="Zn2-C6_fun-type_DNA-bd_sf"/>
</dbReference>
<gene>
    <name evidence="10" type="ORF">FKW77_006489</name>
</gene>
<keyword evidence="4" id="KW-0805">Transcription regulation</keyword>
<feature type="region of interest" description="Disordered" evidence="8">
    <location>
        <begin position="175"/>
        <end position="211"/>
    </location>
</feature>
<keyword evidence="3" id="KW-0862">Zinc</keyword>
<sequence>MSLPEMASERPLLPQNSQSSGFAFAPRDAPQQRNYVFVDEHNRHKRLKVMRACEGCRRRKIKCDAATTNSWPCAACTRLKLNCVPPTVSYEKDSSTPGVHTFELQRNDYPTIPVGTISDYQRQPPLPQEQYPVSANLHSQIAGHYIDDVPVYQHGNYGNPAPQPEVLSYSTVTPTSMPSQEMRYQSSYTTPPPASRQNTMESWKPESPSIAGSTVDSLSEVMGELKIDHLASAPYIADRERFRNAPAVQEFEVALPQNISGDSRVRIPPEMMPNDQQAMQYFNYFFAHIHPYVPVLQQASFYQSWHSNREQISPLLLEAIFAVTTMTLEDHEQGNKWLALATRHEESFRDVPRLSTIQAALILLKARESAPKRGYFYRSWMIVVNAVAMAKDLNMDEHAEVHDMGQSCNSTISDCVVKTRIWQLLYALEAMIGGPQGRHDFNIKEESVDLRPVNPIPGQDEVEFQTSYQFVWFARIVKNVRSTINIYSRLKKSKDDWAADPLNIQHNESFPKWMQELPRDLQITFPHDGSSPWVESSFLGNMHCYHHLSVIMHHRPQMHYLTETDGDWRAHMLVCHDAAKKMCRIQESILQTYGMVGLMCMQRGISFTIYCVLTCTMLHLASITSPDPALNTEGRDFFVRHMRILEQCTPHWQMPEVHAQINALREAFSLDTTRPFELKPSFPFGSPTPTQHQPSPLADGAYISRPQGHSVSLSPAGQVTYMTPITPPVSTTDEIPKADSPVGQSLVMMAAQGQHQTAGVSNQDYNHQWNPTKIFNQWNAAFGTPPPSSVSQPSPPLRQQPPGSYDANQDLSQPAYSPQSIYSANSASNMQLPTNVPAAPSAYTSAPPMPSGYVTPTMWQDVVANSLVQTDGRKRVWDYGGQAGLSQMAKRQQR</sequence>
<dbReference type="GO" id="GO:0008270">
    <property type="term" value="F:zinc ion binding"/>
    <property type="evidence" value="ECO:0007669"/>
    <property type="project" value="InterPro"/>
</dbReference>
<dbReference type="GO" id="GO:0005634">
    <property type="term" value="C:nucleus"/>
    <property type="evidence" value="ECO:0007669"/>
    <property type="project" value="UniProtKB-SubCell"/>
</dbReference>
<feature type="compositionally biased region" description="Pro residues" evidence="8">
    <location>
        <begin position="784"/>
        <end position="799"/>
    </location>
</feature>
<evidence type="ECO:0000256" key="3">
    <source>
        <dbReference type="ARBA" id="ARBA00022833"/>
    </source>
</evidence>
<name>A0A517KWL9_9PEZI</name>
<dbReference type="EMBL" id="CP042185">
    <property type="protein sequence ID" value="QDS67777.1"/>
    <property type="molecule type" value="Genomic_DNA"/>
</dbReference>
<feature type="region of interest" description="Disordered" evidence="8">
    <location>
        <begin position="778"/>
        <end position="820"/>
    </location>
</feature>
<evidence type="ECO:0000313" key="10">
    <source>
        <dbReference type="EMBL" id="QDS67777.1"/>
    </source>
</evidence>
<dbReference type="InterPro" id="IPR007219">
    <property type="entry name" value="XnlR_reg_dom"/>
</dbReference>
<evidence type="ECO:0000256" key="1">
    <source>
        <dbReference type="ARBA" id="ARBA00004123"/>
    </source>
</evidence>
<dbReference type="Pfam" id="PF04082">
    <property type="entry name" value="Fungal_trans"/>
    <property type="match status" value="1"/>
</dbReference>
<dbReference type="AlphaFoldDB" id="A0A517KWL9"/>
<keyword evidence="11" id="KW-1185">Reference proteome</keyword>
<evidence type="ECO:0000259" key="9">
    <source>
        <dbReference type="PROSITE" id="PS50048"/>
    </source>
</evidence>
<dbReference type="CDD" id="cd00067">
    <property type="entry name" value="GAL4"/>
    <property type="match status" value="1"/>
</dbReference>
<protein>
    <recommendedName>
        <fullName evidence="9">Zn(2)-C6 fungal-type domain-containing protein</fullName>
    </recommendedName>
</protein>
<keyword evidence="6" id="KW-0804">Transcription</keyword>
<dbReference type="STRING" id="50376.A0A517KWL9"/>
<evidence type="ECO:0000313" key="11">
    <source>
        <dbReference type="Proteomes" id="UP000316270"/>
    </source>
</evidence>
<evidence type="ECO:0000256" key="6">
    <source>
        <dbReference type="ARBA" id="ARBA00023163"/>
    </source>
</evidence>
<dbReference type="PROSITE" id="PS00463">
    <property type="entry name" value="ZN2_CY6_FUNGAL_1"/>
    <property type="match status" value="1"/>
</dbReference>
<dbReference type="GO" id="GO:0000981">
    <property type="term" value="F:DNA-binding transcription factor activity, RNA polymerase II-specific"/>
    <property type="evidence" value="ECO:0007669"/>
    <property type="project" value="InterPro"/>
</dbReference>
<keyword evidence="2" id="KW-0479">Metal-binding</keyword>
<dbReference type="GO" id="GO:0006351">
    <property type="term" value="P:DNA-templated transcription"/>
    <property type="evidence" value="ECO:0007669"/>
    <property type="project" value="InterPro"/>
</dbReference>
<dbReference type="Proteomes" id="UP000316270">
    <property type="component" value="Chromosome 1"/>
</dbReference>
<keyword evidence="5" id="KW-0238">DNA-binding</keyword>
<organism evidence="10 11">
    <name type="scientific">Venturia effusa</name>
    <dbReference type="NCBI Taxonomy" id="50376"/>
    <lineage>
        <taxon>Eukaryota</taxon>
        <taxon>Fungi</taxon>
        <taxon>Dikarya</taxon>
        <taxon>Ascomycota</taxon>
        <taxon>Pezizomycotina</taxon>
        <taxon>Dothideomycetes</taxon>
        <taxon>Pleosporomycetidae</taxon>
        <taxon>Venturiales</taxon>
        <taxon>Venturiaceae</taxon>
        <taxon>Venturia</taxon>
    </lineage>
</organism>
<feature type="domain" description="Zn(2)-C6 fungal-type" evidence="9">
    <location>
        <begin position="52"/>
        <end position="84"/>
    </location>
</feature>
<evidence type="ECO:0000256" key="8">
    <source>
        <dbReference type="SAM" id="MobiDB-lite"/>
    </source>
</evidence>
<dbReference type="InterPro" id="IPR001138">
    <property type="entry name" value="Zn2Cys6_DnaBD"/>
</dbReference>
<dbReference type="OrthoDB" id="2283631at2759"/>
<feature type="region of interest" description="Disordered" evidence="8">
    <location>
        <begin position="1"/>
        <end position="25"/>
    </location>
</feature>
<dbReference type="SUPFAM" id="SSF57701">
    <property type="entry name" value="Zn2/Cys6 DNA-binding domain"/>
    <property type="match status" value="1"/>
</dbReference>
<dbReference type="GO" id="GO:0003677">
    <property type="term" value="F:DNA binding"/>
    <property type="evidence" value="ECO:0007669"/>
    <property type="project" value="UniProtKB-KW"/>
</dbReference>
<dbReference type="PANTHER" id="PTHR31313">
    <property type="entry name" value="TY1 ENHANCER ACTIVATOR"/>
    <property type="match status" value="1"/>
</dbReference>
<keyword evidence="7" id="KW-0539">Nucleus</keyword>
<proteinExistence type="predicted"/>
<dbReference type="SMART" id="SM00066">
    <property type="entry name" value="GAL4"/>
    <property type="match status" value="1"/>
</dbReference>
<evidence type="ECO:0000256" key="4">
    <source>
        <dbReference type="ARBA" id="ARBA00023015"/>
    </source>
</evidence>
<comment type="subcellular location">
    <subcellularLocation>
        <location evidence="1">Nucleus</location>
    </subcellularLocation>
</comment>
<evidence type="ECO:0000256" key="2">
    <source>
        <dbReference type="ARBA" id="ARBA00022723"/>
    </source>
</evidence>
<dbReference type="Gene3D" id="4.10.240.10">
    <property type="entry name" value="Zn(2)-C6 fungal-type DNA-binding domain"/>
    <property type="match status" value="1"/>
</dbReference>
<dbReference type="PANTHER" id="PTHR31313:SF79">
    <property type="entry name" value="C6 FINGER DOMAIN-CONTAINING PROTEIN"/>
    <property type="match status" value="1"/>
</dbReference>